<keyword evidence="6" id="KW-0732">Signal</keyword>
<keyword evidence="8" id="KW-0862">Zinc</keyword>
<keyword evidence="5" id="KW-0479">Metal-binding</keyword>
<evidence type="ECO:0000256" key="3">
    <source>
        <dbReference type="ARBA" id="ARBA00022645"/>
    </source>
</evidence>
<keyword evidence="4" id="KW-0645">Protease</keyword>
<evidence type="ECO:0000256" key="5">
    <source>
        <dbReference type="ARBA" id="ARBA00022723"/>
    </source>
</evidence>
<evidence type="ECO:0000256" key="9">
    <source>
        <dbReference type="ARBA" id="ARBA00023049"/>
    </source>
</evidence>
<dbReference type="InterPro" id="IPR057246">
    <property type="entry name" value="CARBOXYPEPT_ZN_1"/>
</dbReference>
<dbReference type="PANTHER" id="PTHR11705:SF143">
    <property type="entry name" value="SLL0236 PROTEIN"/>
    <property type="match status" value="1"/>
</dbReference>
<keyword evidence="13" id="KW-1185">Reference proteome</keyword>
<dbReference type="EMBL" id="JAOPGA020000657">
    <property type="protein sequence ID" value="KAL0480446.1"/>
    <property type="molecule type" value="Genomic_DNA"/>
</dbReference>
<name>A0AAW2YSM0_9EUKA</name>
<evidence type="ECO:0000259" key="11">
    <source>
        <dbReference type="PROSITE" id="PS52035"/>
    </source>
</evidence>
<keyword evidence="7" id="KW-0378">Hydrolase</keyword>
<gene>
    <name evidence="12" type="ORF">AKO1_011009</name>
</gene>
<dbReference type="FunFam" id="3.40.630.10:FF:000084">
    <property type="entry name" value="Carboxypeptidase B2"/>
    <property type="match status" value="1"/>
</dbReference>
<feature type="domain" description="Peptidase M14" evidence="11">
    <location>
        <begin position="67"/>
        <end position="369"/>
    </location>
</feature>
<dbReference type="PANTHER" id="PTHR11705">
    <property type="entry name" value="PROTEASE FAMILY M14 CARBOXYPEPTIDASE A,B"/>
    <property type="match status" value="1"/>
</dbReference>
<evidence type="ECO:0000256" key="6">
    <source>
        <dbReference type="ARBA" id="ARBA00022729"/>
    </source>
</evidence>
<evidence type="ECO:0000256" key="1">
    <source>
        <dbReference type="ARBA" id="ARBA00001947"/>
    </source>
</evidence>
<dbReference type="AlphaFoldDB" id="A0AAW2YSM0"/>
<reference evidence="12 13" key="1">
    <citation type="submission" date="2024-03" db="EMBL/GenBank/DDBJ databases">
        <title>The Acrasis kona genome and developmental transcriptomes reveal deep origins of eukaryotic multicellular pathways.</title>
        <authorList>
            <person name="Sheikh S."/>
            <person name="Fu C.-J."/>
            <person name="Brown M.W."/>
            <person name="Baldauf S.L."/>
        </authorList>
    </citation>
    <scope>NUCLEOTIDE SEQUENCE [LARGE SCALE GENOMIC DNA]</scope>
    <source>
        <strain evidence="12 13">ATCC MYA-3509</strain>
    </source>
</reference>
<keyword evidence="3" id="KW-0121">Carboxypeptidase</keyword>
<dbReference type="SUPFAM" id="SSF53187">
    <property type="entry name" value="Zn-dependent exopeptidases"/>
    <property type="match status" value="1"/>
</dbReference>
<sequence>MVDVVLRCAPQTSIKELEHRGYILAGSTSQDTYKASIPREEIAQIYQTPCRIIDYVTTPSGSNFFDTYANLSSTRSFVLDAHLKNKNISRYIEYGASHLGVPLFALYLSTNISNMIPPANSTSRTNPIVMVTSLSHAREWISGMATCYIINQLIDQMTQNNSLVDYLIVPVLNPDGFNYSHHHDRLWRKNRHTATSGAPSNGVDLDRNFPSGWGKGSIDSHQPGRLIYNGAHPLSESETMSFANNLTKPFVGRVKAFLDLQSFGQIISPCPLYTKQKDDNYDLLRNLTLRIANTMTLVNDVKYSAKGSTDLGFTMGGTLTDFMYERVGAASFTVYLRDKGENKWLLPKEQIIPTCKEAYSAIKVISHWVENENTTLVGVPLAQSRAVMFGPGWTLMICIFLLMYV</sequence>
<evidence type="ECO:0000256" key="2">
    <source>
        <dbReference type="ARBA" id="ARBA00005988"/>
    </source>
</evidence>
<evidence type="ECO:0000313" key="12">
    <source>
        <dbReference type="EMBL" id="KAL0480446.1"/>
    </source>
</evidence>
<accession>A0AAW2YSM0</accession>
<comment type="caution">
    <text evidence="12">The sequence shown here is derived from an EMBL/GenBank/DDBJ whole genome shotgun (WGS) entry which is preliminary data.</text>
</comment>
<evidence type="ECO:0000313" key="13">
    <source>
        <dbReference type="Proteomes" id="UP001431209"/>
    </source>
</evidence>
<dbReference type="GO" id="GO:0008270">
    <property type="term" value="F:zinc ion binding"/>
    <property type="evidence" value="ECO:0007669"/>
    <property type="project" value="InterPro"/>
</dbReference>
<dbReference type="Proteomes" id="UP001431209">
    <property type="component" value="Unassembled WGS sequence"/>
</dbReference>
<dbReference type="Gene3D" id="3.40.630.10">
    <property type="entry name" value="Zn peptidases"/>
    <property type="match status" value="1"/>
</dbReference>
<dbReference type="InterPro" id="IPR000834">
    <property type="entry name" value="Peptidase_M14"/>
</dbReference>
<comment type="cofactor">
    <cofactor evidence="1">
        <name>Zn(2+)</name>
        <dbReference type="ChEBI" id="CHEBI:29105"/>
    </cofactor>
</comment>
<comment type="caution">
    <text evidence="10">Lacks conserved residue(s) required for the propagation of feature annotation.</text>
</comment>
<dbReference type="GO" id="GO:0004181">
    <property type="term" value="F:metallocarboxypeptidase activity"/>
    <property type="evidence" value="ECO:0007669"/>
    <property type="project" value="InterPro"/>
</dbReference>
<dbReference type="SMART" id="SM00631">
    <property type="entry name" value="Zn_pept"/>
    <property type="match status" value="1"/>
</dbReference>
<dbReference type="Pfam" id="PF00246">
    <property type="entry name" value="Peptidase_M14"/>
    <property type="match status" value="1"/>
</dbReference>
<organism evidence="12 13">
    <name type="scientific">Acrasis kona</name>
    <dbReference type="NCBI Taxonomy" id="1008807"/>
    <lineage>
        <taxon>Eukaryota</taxon>
        <taxon>Discoba</taxon>
        <taxon>Heterolobosea</taxon>
        <taxon>Tetramitia</taxon>
        <taxon>Eutetramitia</taxon>
        <taxon>Acrasidae</taxon>
        <taxon>Acrasis</taxon>
    </lineage>
</organism>
<protein>
    <submittedName>
        <fullName evidence="12">Metallocarboxypeptidase A</fullName>
    </submittedName>
</protein>
<evidence type="ECO:0000256" key="8">
    <source>
        <dbReference type="ARBA" id="ARBA00022833"/>
    </source>
</evidence>
<dbReference type="PROSITE" id="PS00132">
    <property type="entry name" value="CARBOXYPEPT_ZN_1"/>
    <property type="match status" value="1"/>
</dbReference>
<comment type="similarity">
    <text evidence="2 10">Belongs to the peptidase M14 family.</text>
</comment>
<evidence type="ECO:0000256" key="10">
    <source>
        <dbReference type="PROSITE-ProRule" id="PRU01379"/>
    </source>
</evidence>
<keyword evidence="9" id="KW-0482">Metalloprotease</keyword>
<dbReference type="GO" id="GO:0005615">
    <property type="term" value="C:extracellular space"/>
    <property type="evidence" value="ECO:0007669"/>
    <property type="project" value="TreeGrafter"/>
</dbReference>
<dbReference type="PROSITE" id="PS52035">
    <property type="entry name" value="PEPTIDASE_M14"/>
    <property type="match status" value="1"/>
</dbReference>
<dbReference type="GO" id="GO:0006508">
    <property type="term" value="P:proteolysis"/>
    <property type="evidence" value="ECO:0007669"/>
    <property type="project" value="UniProtKB-KW"/>
</dbReference>
<evidence type="ECO:0000256" key="4">
    <source>
        <dbReference type="ARBA" id="ARBA00022670"/>
    </source>
</evidence>
<evidence type="ECO:0000256" key="7">
    <source>
        <dbReference type="ARBA" id="ARBA00022801"/>
    </source>
</evidence>
<proteinExistence type="inferred from homology"/>